<gene>
    <name evidence="2" type="ORF">METZ01_LOCUS270010</name>
</gene>
<dbReference type="AlphaFoldDB" id="A0A382JZH2"/>
<feature type="transmembrane region" description="Helical" evidence="1">
    <location>
        <begin position="161"/>
        <end position="179"/>
    </location>
</feature>
<evidence type="ECO:0000256" key="1">
    <source>
        <dbReference type="SAM" id="Phobius"/>
    </source>
</evidence>
<keyword evidence="1" id="KW-0812">Transmembrane</keyword>
<name>A0A382JZH2_9ZZZZ</name>
<organism evidence="2">
    <name type="scientific">marine metagenome</name>
    <dbReference type="NCBI Taxonomy" id="408172"/>
    <lineage>
        <taxon>unclassified sequences</taxon>
        <taxon>metagenomes</taxon>
        <taxon>ecological metagenomes</taxon>
    </lineage>
</organism>
<protein>
    <submittedName>
        <fullName evidence="2">Uncharacterized protein</fullName>
    </submittedName>
</protein>
<reference evidence="2" key="1">
    <citation type="submission" date="2018-05" db="EMBL/GenBank/DDBJ databases">
        <authorList>
            <person name="Lanie J.A."/>
            <person name="Ng W.-L."/>
            <person name="Kazmierczak K.M."/>
            <person name="Andrzejewski T.M."/>
            <person name="Davidsen T.M."/>
            <person name="Wayne K.J."/>
            <person name="Tettelin H."/>
            <person name="Glass J.I."/>
            <person name="Rusch D."/>
            <person name="Podicherti R."/>
            <person name="Tsui H.-C.T."/>
            <person name="Winkler M.E."/>
        </authorList>
    </citation>
    <scope>NUCLEOTIDE SEQUENCE</scope>
</reference>
<proteinExistence type="predicted"/>
<accession>A0A382JZH2</accession>
<feature type="non-terminal residue" evidence="2">
    <location>
        <position position="200"/>
    </location>
</feature>
<evidence type="ECO:0000313" key="2">
    <source>
        <dbReference type="EMBL" id="SVC17156.1"/>
    </source>
</evidence>
<keyword evidence="1" id="KW-0472">Membrane</keyword>
<feature type="transmembrane region" description="Helical" evidence="1">
    <location>
        <begin position="135"/>
        <end position="154"/>
    </location>
</feature>
<dbReference type="EMBL" id="UINC01077223">
    <property type="protein sequence ID" value="SVC17156.1"/>
    <property type="molecule type" value="Genomic_DNA"/>
</dbReference>
<sequence>MSHELPVLLDRLGSRKTVEDRLELIRDMPDEDTCTFTFAVREIRPWIWFAGNEKFRGGKTVFGELVDKRPEDKMEYLHDQSGQQLQLALPKRWNNLVSHWEKGEEIHCSGHLLGWDATSERYQLLATEIPGSSEAHWLILAWTLKIIFAPIWVPCWLAYKLAYVGIALGLIMGVTGMAMDNVGLAEWGWMMCVVMGSLGL</sequence>
<keyword evidence="1" id="KW-1133">Transmembrane helix</keyword>